<dbReference type="EMBL" id="BAABFN010000009">
    <property type="protein sequence ID" value="GAA4316413.1"/>
    <property type="molecule type" value="Genomic_DNA"/>
</dbReference>
<dbReference type="Pfam" id="PF19404">
    <property type="entry name" value="DUF5977"/>
    <property type="match status" value="2"/>
</dbReference>
<evidence type="ECO:0000313" key="3">
    <source>
        <dbReference type="Proteomes" id="UP001501207"/>
    </source>
</evidence>
<gene>
    <name evidence="2" type="ORF">GCM10023143_28260</name>
</gene>
<dbReference type="Proteomes" id="UP001501207">
    <property type="component" value="Unassembled WGS sequence"/>
</dbReference>
<accession>A0ABP8G387</accession>
<sequence>MTGAHAQVNLQTGSAVFSLPMFNWQDDKSRLTSIIALNYNSGNGLKVEEIASNAGQGWNLIAGGVITRMQVGEPDDQWPRPKRGIADQDNDLSKYPPGYLYATVPAKQGCPEAMTTYPIYHAKNRLYREHNLIAEDRELDYFSFQFNGKSGMFVVDSSYGDMGHPLGDTKMKISFQRDTTLSDGSQTGIRTVITSFTIQDVDGLIYKFTKHGMSKVMEQGFCDKNATVALKQPKFKNGFIYYQTGFPNPNYVNPWIINNWYLSEIEDPLTGRSILFNYNLHTINSRTGISITYNHPDKEYVIVSYRNTVTQTQDIASISYPDGHTATFTYNAAERADMPGEHALSSVDIKYQNRYLSEYQLKTSYFIRNRYGTPVSDYEKSVARLCLQSVEKIGVDLKESSSPYRFDYYLGSNNADDFVPPPFFYARDIWGYYNGSASVAYNGAAVPLNVDISRLNFNQLKGLCFLKNGVALPVLNPKAGYAKNGLLKQIIYPTGGTMSYEYTQNKGTFTAGGADQSVGGVHVSQTQATDGQQYDCDNPLVTHYNYVMNSGGTSSLWGLEQPVNKTVLKTYYNPEKRRFHITWNGPSCYWDYQYPGILSQYQSIDPTKWQNTMSALTPVLGAAGAVSEVMDVAHYIAFGSGAGAVIVDVISVVASVGLTCFGSNSHDATYTSYYNTDLNNVNPLPAQFKRVEIVQGDGGAGKTVQTFTSPDDYPLWCPADSNKVFSSKQRFAPWAYGLPKLITVYDAAGHMVRQTEDVYNMSYARAAIQTHHPINHSTGGNFRPAATLPYDSLLSCKCEVRSTSSKRDAYWTIASQHPGDGGYGDSLLYYNDYHLAPSTLLGVDIYPVYTGRFELDTTYERVYRKTDASKFIQTYTAYLYNADYNYEVRKIAAQQSNGDVYYKDIRYNSDFFSGALNTLTAHNIVSVPVETITSVEKPGTTSLKYLGEQVTEYAQLSNGDIKPARMLDQRFAQPAGNMTLYDGPGTDLSAYKVTGTFTYDAQGNRIGEQDEGMHTVSHIYGYNDKYVIADVINANPVTDKPAYTSFEDTGLGGWALTGTASYATSAITGSRSMTLSAGKSLKATLNTAKPYTLSFWSAGSGITVSGGATLAKSGPTYNGFTYYEYQIAQGTASVTVTGTTRIDELRLYPQQARMSTTTYDPLIGKTSECDQNNRITYYEYDNLGRMRFVKDEKKETLKMYEYNNVSEAKQNGCPGIYYNHALSEVFRKSNCSAGTAPDTNVFVYTVPANKYSSTRSQAEADILAEIEMLTNGQAQTNANSSCIPIYYNTALTVSDSTETCDPGEKGGLVAYTVPAGRYSSYINQADAQRQAQEEADANAQAFANDSLNRACVFDSSPDWEGDDDSPSYCGTVGDEQHKFLSMTDQNPNSPTYNQSQYFDMGLDDSCPECIPGFTYDDDIPAYSENEVSLFQGSVHFDWAFRYPGGRYCHVGHLNSSCCFPMSNRILSFVSGSTTFHLTIYTNGNVDLDVYAGPIPTGSVTLFGSYSVSD</sequence>
<name>A0ABP8G387_9BACT</name>
<feature type="domain" description="DUF5977" evidence="1">
    <location>
        <begin position="1286"/>
        <end position="1345"/>
    </location>
</feature>
<dbReference type="InterPro" id="IPR046020">
    <property type="entry name" value="DUF5977"/>
</dbReference>
<comment type="caution">
    <text evidence="2">The sequence shown here is derived from an EMBL/GenBank/DDBJ whole genome shotgun (WGS) entry which is preliminary data.</text>
</comment>
<reference evidence="3" key="1">
    <citation type="journal article" date="2019" name="Int. J. Syst. Evol. Microbiol.">
        <title>The Global Catalogue of Microorganisms (GCM) 10K type strain sequencing project: providing services to taxonomists for standard genome sequencing and annotation.</title>
        <authorList>
            <consortium name="The Broad Institute Genomics Platform"/>
            <consortium name="The Broad Institute Genome Sequencing Center for Infectious Disease"/>
            <person name="Wu L."/>
            <person name="Ma J."/>
        </authorList>
    </citation>
    <scope>NUCLEOTIDE SEQUENCE [LARGE SCALE GENOMIC DNA]</scope>
    <source>
        <strain evidence="3">JCM 17664</strain>
    </source>
</reference>
<keyword evidence="3" id="KW-1185">Reference proteome</keyword>
<proteinExistence type="predicted"/>
<protein>
    <recommendedName>
        <fullName evidence="1">DUF5977 domain-containing protein</fullName>
    </recommendedName>
</protein>
<evidence type="ECO:0000313" key="2">
    <source>
        <dbReference type="EMBL" id="GAA4316413.1"/>
    </source>
</evidence>
<organism evidence="2 3">
    <name type="scientific">Compostibacter hankyongensis</name>
    <dbReference type="NCBI Taxonomy" id="1007089"/>
    <lineage>
        <taxon>Bacteria</taxon>
        <taxon>Pseudomonadati</taxon>
        <taxon>Bacteroidota</taxon>
        <taxon>Chitinophagia</taxon>
        <taxon>Chitinophagales</taxon>
        <taxon>Chitinophagaceae</taxon>
        <taxon>Compostibacter</taxon>
    </lineage>
</organism>
<feature type="domain" description="DUF5977" evidence="1">
    <location>
        <begin position="1217"/>
        <end position="1283"/>
    </location>
</feature>
<evidence type="ECO:0000259" key="1">
    <source>
        <dbReference type="Pfam" id="PF19404"/>
    </source>
</evidence>